<dbReference type="RefSeq" id="WP_186746478.1">
    <property type="nucleotide sequence ID" value="NZ_CP060394.1"/>
</dbReference>
<dbReference type="Pfam" id="PF00725">
    <property type="entry name" value="3HCDH"/>
    <property type="match status" value="2"/>
</dbReference>
<keyword evidence="5" id="KW-0520">NAD</keyword>
<reference evidence="10 11" key="1">
    <citation type="submission" date="2020-08" db="EMBL/GenBank/DDBJ databases">
        <title>Edaphobacter telluris sp. nov. and Acidobacterium dinghuensis sp. nov., two acidobacteria isolated from forest soil.</title>
        <authorList>
            <person name="Fu J."/>
            <person name="Qiu L."/>
        </authorList>
    </citation>
    <scope>NUCLEOTIDE SEQUENCE [LARGE SCALE GENOMIC DNA]</scope>
    <source>
        <strain evidence="10">4Y35</strain>
    </source>
</reference>
<evidence type="ECO:0000313" key="10">
    <source>
        <dbReference type="EMBL" id="QNI34363.1"/>
    </source>
</evidence>
<dbReference type="PANTHER" id="PTHR48075:SF7">
    <property type="entry name" value="3-HYDROXYACYL-COA DEHYDROGENASE-RELATED"/>
    <property type="match status" value="1"/>
</dbReference>
<evidence type="ECO:0000313" key="11">
    <source>
        <dbReference type="Proteomes" id="UP000515312"/>
    </source>
</evidence>
<dbReference type="SUPFAM" id="SSF52096">
    <property type="entry name" value="ClpP/crotonase"/>
    <property type="match status" value="1"/>
</dbReference>
<evidence type="ECO:0000259" key="8">
    <source>
        <dbReference type="Pfam" id="PF00725"/>
    </source>
</evidence>
<keyword evidence="6" id="KW-0443">Lipid metabolism</keyword>
<protein>
    <submittedName>
        <fullName evidence="10">Enoyl-CoA hydratase/isomerase family protein</fullName>
    </submittedName>
</protein>
<feature type="domain" description="3-hydroxyacyl-CoA dehydrogenase C-terminal" evidence="8">
    <location>
        <begin position="376"/>
        <end position="421"/>
    </location>
</feature>
<dbReference type="InterPro" id="IPR001753">
    <property type="entry name" value="Enoyl-CoA_hydra/iso"/>
</dbReference>
<dbReference type="PANTHER" id="PTHR48075">
    <property type="entry name" value="3-HYDROXYACYL-COA DEHYDROGENASE FAMILY PROTEIN"/>
    <property type="match status" value="1"/>
</dbReference>
<dbReference type="Proteomes" id="UP000515312">
    <property type="component" value="Chromosome"/>
</dbReference>
<evidence type="ECO:0000256" key="2">
    <source>
        <dbReference type="ARBA" id="ARBA00022832"/>
    </source>
</evidence>
<organism evidence="10 11">
    <name type="scientific">Alloacidobacterium dinghuense</name>
    <dbReference type="NCBI Taxonomy" id="2763107"/>
    <lineage>
        <taxon>Bacteria</taxon>
        <taxon>Pseudomonadati</taxon>
        <taxon>Acidobacteriota</taxon>
        <taxon>Terriglobia</taxon>
        <taxon>Terriglobales</taxon>
        <taxon>Acidobacteriaceae</taxon>
        <taxon>Alloacidobacterium</taxon>
    </lineage>
</organism>
<dbReference type="GO" id="GO:0006635">
    <property type="term" value="P:fatty acid beta-oxidation"/>
    <property type="evidence" value="ECO:0007669"/>
    <property type="project" value="UniProtKB-UniPathway"/>
</dbReference>
<dbReference type="InterPro" id="IPR008927">
    <property type="entry name" value="6-PGluconate_DH-like_C_sf"/>
</dbReference>
<keyword evidence="11" id="KW-1185">Reference proteome</keyword>
<evidence type="ECO:0000256" key="3">
    <source>
        <dbReference type="ARBA" id="ARBA00022963"/>
    </source>
</evidence>
<dbReference type="InterPro" id="IPR006176">
    <property type="entry name" value="3-OHacyl-CoA_DH_NAD-bd"/>
</dbReference>
<evidence type="ECO:0000259" key="9">
    <source>
        <dbReference type="Pfam" id="PF02737"/>
    </source>
</evidence>
<dbReference type="InterPro" id="IPR006108">
    <property type="entry name" value="3HC_DH_C"/>
</dbReference>
<dbReference type="GO" id="GO:0003857">
    <property type="term" value="F:(3S)-3-hydroxyacyl-CoA dehydrogenase (NAD+) activity"/>
    <property type="evidence" value="ECO:0007669"/>
    <property type="project" value="UniProtKB-EC"/>
</dbReference>
<dbReference type="Gene3D" id="3.90.226.10">
    <property type="entry name" value="2-enoyl-CoA Hydratase, Chain A, domain 1"/>
    <property type="match status" value="1"/>
</dbReference>
<keyword evidence="3" id="KW-0442">Lipid degradation</keyword>
<accession>A0A7G8BP93</accession>
<keyword evidence="2" id="KW-0276">Fatty acid metabolism</keyword>
<evidence type="ECO:0000256" key="7">
    <source>
        <dbReference type="ARBA" id="ARBA00049556"/>
    </source>
</evidence>
<dbReference type="Gene3D" id="1.10.1040.50">
    <property type="match status" value="1"/>
</dbReference>
<comment type="catalytic activity">
    <reaction evidence="7">
        <text>a (3S)-3-hydroxyacyl-CoA + NAD(+) = a 3-oxoacyl-CoA + NADH + H(+)</text>
        <dbReference type="Rhea" id="RHEA:22432"/>
        <dbReference type="ChEBI" id="CHEBI:15378"/>
        <dbReference type="ChEBI" id="CHEBI:57318"/>
        <dbReference type="ChEBI" id="CHEBI:57540"/>
        <dbReference type="ChEBI" id="CHEBI:57945"/>
        <dbReference type="ChEBI" id="CHEBI:90726"/>
        <dbReference type="EC" id="1.1.1.35"/>
    </reaction>
</comment>
<feature type="domain" description="3-hydroxyacyl-CoA dehydrogenase NAD binding" evidence="9">
    <location>
        <begin position="21"/>
        <end position="205"/>
    </location>
</feature>
<dbReference type="GO" id="GO:0016853">
    <property type="term" value="F:isomerase activity"/>
    <property type="evidence" value="ECO:0007669"/>
    <property type="project" value="UniProtKB-KW"/>
</dbReference>
<dbReference type="Gene3D" id="3.40.50.720">
    <property type="entry name" value="NAD(P)-binding Rossmann-like Domain"/>
    <property type="match status" value="1"/>
</dbReference>
<dbReference type="AlphaFoldDB" id="A0A7G8BP93"/>
<keyword evidence="10" id="KW-0413">Isomerase</keyword>
<keyword evidence="4" id="KW-0560">Oxidoreductase</keyword>
<dbReference type="Pfam" id="PF02737">
    <property type="entry name" value="3HCDH_N"/>
    <property type="match status" value="1"/>
</dbReference>
<dbReference type="GO" id="GO:0070403">
    <property type="term" value="F:NAD+ binding"/>
    <property type="evidence" value="ECO:0007669"/>
    <property type="project" value="InterPro"/>
</dbReference>
<dbReference type="InterPro" id="IPR029045">
    <property type="entry name" value="ClpP/crotonase-like_dom_sf"/>
</dbReference>
<dbReference type="CDD" id="cd06558">
    <property type="entry name" value="crotonase-like"/>
    <property type="match status" value="1"/>
</dbReference>
<gene>
    <name evidence="10" type="ORF">H7849_10965</name>
</gene>
<proteinExistence type="predicted"/>
<feature type="domain" description="3-hydroxyacyl-CoA dehydrogenase C-terminal" evidence="8">
    <location>
        <begin position="209"/>
        <end position="306"/>
    </location>
</feature>
<dbReference type="SUPFAM" id="SSF48179">
    <property type="entry name" value="6-phosphogluconate dehydrogenase C-terminal domain-like"/>
    <property type="match status" value="2"/>
</dbReference>
<name>A0A7G8BP93_9BACT</name>
<dbReference type="UniPathway" id="UPA00659"/>
<evidence type="ECO:0000256" key="6">
    <source>
        <dbReference type="ARBA" id="ARBA00023098"/>
    </source>
</evidence>
<evidence type="ECO:0000256" key="1">
    <source>
        <dbReference type="ARBA" id="ARBA00005005"/>
    </source>
</evidence>
<dbReference type="Pfam" id="PF00378">
    <property type="entry name" value="ECH_1"/>
    <property type="match status" value="1"/>
</dbReference>
<evidence type="ECO:0000256" key="5">
    <source>
        <dbReference type="ARBA" id="ARBA00023027"/>
    </source>
</evidence>
<dbReference type="InterPro" id="IPR036291">
    <property type="entry name" value="NAD(P)-bd_dom_sf"/>
</dbReference>
<comment type="pathway">
    <text evidence="1">Lipid metabolism; fatty acid beta-oxidation.</text>
</comment>
<dbReference type="EMBL" id="CP060394">
    <property type="protein sequence ID" value="QNI34363.1"/>
    <property type="molecule type" value="Genomic_DNA"/>
</dbReference>
<dbReference type="SUPFAM" id="SSF51735">
    <property type="entry name" value="NAD(P)-binding Rossmann-fold domains"/>
    <property type="match status" value="1"/>
</dbReference>
<sequence length="826" mass="89833">MSTALADAPATVATVPLIRRCAVLGAGTMGSRIAAHLANAGLPVVLLDIVPKDADPAGRSRIAQQALQALLKSKPAAFYDKSSAGLITAGNFEDDLAQLKSCDWIIEAVTEDLAIKQALLEKIAPYLRHDTIVTTNTSGLPIASIVAKMPADFRSRWFGTHFFNPPRYMRLLEIIRTPEVNAQAIAAIADFADRRLGKAIVYAHDTPNFIANRIGVFAMLTATALMQELDLTIEDVDALTGSSIGWPRTGTFRLADMVGIDVLGHVARNFSSTKAEDAVVTKLPAFIETMLERKWLGDKTGQGFYKKIPDAPDPKNNRQALDWKTLDYRPAQRTKFPSLEMAKNAETLPERLQLLIGNGPGPNSSKDKASQFQWTLLTRIWNYAADCLPEIADDISSIDRAMRTGFNWELGPFEMWDAVGVPQSVERLRTRSEHISPQVEALLASGKTSWYSDAAGTRTEFNTTKRSYQPVHQPEGIANVAAFKRSNGVIRKNAGASLVDIGEGVACIELHSKKNAIGDDIVSLITQTLHPDSEHVRNFRGFVITGDASDFSVGANLMQLLLAMQEGDWDEVDLAVRAFQRMTSTIKFCPRPVVAAPFNLCLGGGVEISLHAAARQPGAELYMGLVEAGVGLVPAGGGTKEMALHAIDAAAIESGISPIESPRQFAFSGELQEALKQRFETIGMAKVSMSAAEARGLDLLKPSDKITLNRERLLLDACETAVYLAENGYAAPTQRTQIPVPGDQVGATLKLGVHLMRQAEYISDHDAKIGHHIIRILCGGSVTPGTFITEQYLLDLEREAFVSLCGERKTQERIAFTLKTGKPLRN</sequence>
<dbReference type="KEGG" id="adin:H7849_10965"/>
<evidence type="ECO:0000256" key="4">
    <source>
        <dbReference type="ARBA" id="ARBA00023002"/>
    </source>
</evidence>